<gene>
    <name evidence="1" type="ORF">LOAG_04547</name>
</gene>
<proteinExistence type="predicted"/>
<protein>
    <submittedName>
        <fullName evidence="1">Uncharacterized protein</fullName>
    </submittedName>
</protein>
<name>A0A1S0U3J9_LOALO</name>
<accession>A0A1S0U3J9</accession>
<dbReference type="AlphaFoldDB" id="A0A1S0U3J9"/>
<dbReference type="KEGG" id="loa:LOAG_04547"/>
<organism evidence="1">
    <name type="scientific">Loa loa</name>
    <name type="common">Eye worm</name>
    <name type="synonym">Filaria loa</name>
    <dbReference type="NCBI Taxonomy" id="7209"/>
    <lineage>
        <taxon>Eukaryota</taxon>
        <taxon>Metazoa</taxon>
        <taxon>Ecdysozoa</taxon>
        <taxon>Nematoda</taxon>
        <taxon>Chromadorea</taxon>
        <taxon>Rhabditida</taxon>
        <taxon>Spirurina</taxon>
        <taxon>Spiruromorpha</taxon>
        <taxon>Filarioidea</taxon>
        <taxon>Onchocercidae</taxon>
        <taxon>Loa</taxon>
    </lineage>
</organism>
<reference evidence="1" key="1">
    <citation type="submission" date="2012-04" db="EMBL/GenBank/DDBJ databases">
        <title>The Genome Sequence of Loa loa.</title>
        <authorList>
            <consortium name="The Broad Institute Genome Sequencing Platform"/>
            <consortium name="Broad Institute Genome Sequencing Center for Infectious Disease"/>
            <person name="Nutman T.B."/>
            <person name="Fink D.L."/>
            <person name="Russ C."/>
            <person name="Young S."/>
            <person name="Zeng Q."/>
            <person name="Gargeya S."/>
            <person name="Alvarado L."/>
            <person name="Berlin A."/>
            <person name="Chapman S.B."/>
            <person name="Chen Z."/>
            <person name="Freedman E."/>
            <person name="Gellesch M."/>
            <person name="Goldberg J."/>
            <person name="Griggs A."/>
            <person name="Gujja S."/>
            <person name="Heilman E.R."/>
            <person name="Heiman D."/>
            <person name="Howarth C."/>
            <person name="Mehta T."/>
            <person name="Neiman D."/>
            <person name="Pearson M."/>
            <person name="Roberts A."/>
            <person name="Saif S."/>
            <person name="Shea T."/>
            <person name="Shenoy N."/>
            <person name="Sisk P."/>
            <person name="Stolte C."/>
            <person name="Sykes S."/>
            <person name="White J."/>
            <person name="Yandava C."/>
            <person name="Haas B."/>
            <person name="Henn M.R."/>
            <person name="Nusbaum C."/>
            <person name="Birren B."/>
        </authorList>
    </citation>
    <scope>NUCLEOTIDE SEQUENCE [LARGE SCALE GENOMIC DNA]</scope>
</reference>
<dbReference type="InParanoid" id="A0A1S0U3J9"/>
<dbReference type="RefSeq" id="XP_003140131.1">
    <property type="nucleotide sequence ID" value="XM_003140083.1"/>
</dbReference>
<dbReference type="GeneID" id="9941954"/>
<evidence type="ECO:0000313" key="1">
    <source>
        <dbReference type="EMBL" id="EFO23935.1"/>
    </source>
</evidence>
<sequence>MTKNTIYYVIACNRLAKNKEALFHFNCWVKNGKQVVILSFLPDIAGRVGVVKSNKHQLSTIISRENMHRFSAWLQAGLVHLADTGMLPVKLLQTSGLCHLAKYSTSSLFYPVNNCILRRLETI</sequence>
<dbReference type="EMBL" id="JH712133">
    <property type="protein sequence ID" value="EFO23935.1"/>
    <property type="molecule type" value="Genomic_DNA"/>
</dbReference>
<dbReference type="CTD" id="9941954"/>